<organism evidence="2 3">
    <name type="scientific">Longimonas halophila</name>
    <dbReference type="NCBI Taxonomy" id="1469170"/>
    <lineage>
        <taxon>Bacteria</taxon>
        <taxon>Pseudomonadati</taxon>
        <taxon>Rhodothermota</taxon>
        <taxon>Rhodothermia</taxon>
        <taxon>Rhodothermales</taxon>
        <taxon>Salisaetaceae</taxon>
        <taxon>Longimonas</taxon>
    </lineage>
</organism>
<protein>
    <submittedName>
        <fullName evidence="2">Uncharacterized protein</fullName>
    </submittedName>
</protein>
<proteinExistence type="predicted"/>
<feature type="transmembrane region" description="Helical" evidence="1">
    <location>
        <begin position="148"/>
        <end position="168"/>
    </location>
</feature>
<accession>A0A2H3NXB0</accession>
<dbReference type="AlphaFoldDB" id="A0A2H3NXB0"/>
<evidence type="ECO:0000256" key="1">
    <source>
        <dbReference type="SAM" id="Phobius"/>
    </source>
</evidence>
<dbReference type="EMBL" id="PDEP01000001">
    <property type="protein sequence ID" value="PEN09574.1"/>
    <property type="molecule type" value="Genomic_DNA"/>
</dbReference>
<feature type="transmembrane region" description="Helical" evidence="1">
    <location>
        <begin position="105"/>
        <end position="128"/>
    </location>
</feature>
<sequence length="708" mass="77724">MPPLATLHYPAGVVWAVTAFVGSGVFAVRQFAGTTRSLPHVTRAAVAFLSIPLVGLLMPGLWRAHCDLVAGVGYFLLFPLCSALFAVALAYWLTSRSTRYATAQLLGIGGLIAIAGPVYDIGLHPQFYTYNHVFGGVLAPIYDRFLPFRPGLIAFRGTTLLWAALLVARGYALRQGRWSVGAAVMASTAAVALVGAYVYADALHINTSAPRIQHALGAQHTTEHFDVHYDAEAIDSSTVARIGDDLEFERARLAHDLKAGSEAPTGIQVYLYPDAETRARLTGAHTTSVAPVWLATPQMHLLMQRYGSMPHEMAHLMTRPYGLPVVNASWSVGLVEGWAVALDAPTRRPPPHDQVLAATSPGELDRRAQMVQQRATPWGFWSAPGGVSYTVFGSFVASVADTHGHDAIAEAYAWGNLDATTGCSIAALTDTWLDQLQRQPQVDTEARPVAQRRFRIPGFFALDCPYKPIPAQARYEQAQADLSREDTTTARQTLHAVIDDHPDFTPARRLLARIQVDTQPPDSVTQALGDAEAWQAEDWALFAQSHARHARWNRAAQAYRRAEQATPRAAIEARTRYIARALDADASGPRADSTWQQRLRAFEAPLSSDTLDVRLHRTRHLDTLRTAEMPQGWRNTWRLRIHLGTVQAARRQRDADALYEAACTARTEAYAQNARPLYGVVTHEIRRAAWMRTGTPVAACAVDDPPEP</sequence>
<feature type="transmembrane region" description="Helical" evidence="1">
    <location>
        <begin position="44"/>
        <end position="62"/>
    </location>
</feature>
<feature type="transmembrane region" description="Helical" evidence="1">
    <location>
        <begin position="68"/>
        <end position="93"/>
    </location>
</feature>
<reference evidence="2 3" key="1">
    <citation type="submission" date="2017-10" db="EMBL/GenBank/DDBJ databases">
        <title>Draft genome of Longimonas halophila.</title>
        <authorList>
            <person name="Goh K.M."/>
            <person name="Shamsir M.S."/>
            <person name="Lim S.W."/>
        </authorList>
    </citation>
    <scope>NUCLEOTIDE SEQUENCE [LARGE SCALE GENOMIC DNA]</scope>
    <source>
        <strain evidence="2 3">KCTC 42399</strain>
    </source>
</reference>
<dbReference type="Proteomes" id="UP000221024">
    <property type="component" value="Unassembled WGS sequence"/>
</dbReference>
<evidence type="ECO:0000313" key="2">
    <source>
        <dbReference type="EMBL" id="PEN09574.1"/>
    </source>
</evidence>
<keyword evidence="3" id="KW-1185">Reference proteome</keyword>
<gene>
    <name evidence="2" type="ORF">CRI93_02250</name>
</gene>
<feature type="transmembrane region" description="Helical" evidence="1">
    <location>
        <begin position="12"/>
        <end position="32"/>
    </location>
</feature>
<name>A0A2H3NXB0_9BACT</name>
<keyword evidence="1" id="KW-0472">Membrane</keyword>
<feature type="transmembrane region" description="Helical" evidence="1">
    <location>
        <begin position="180"/>
        <end position="200"/>
    </location>
</feature>
<keyword evidence="1" id="KW-0812">Transmembrane</keyword>
<comment type="caution">
    <text evidence="2">The sequence shown here is derived from an EMBL/GenBank/DDBJ whole genome shotgun (WGS) entry which is preliminary data.</text>
</comment>
<keyword evidence="1" id="KW-1133">Transmembrane helix</keyword>
<evidence type="ECO:0000313" key="3">
    <source>
        <dbReference type="Proteomes" id="UP000221024"/>
    </source>
</evidence>